<evidence type="ECO:0000313" key="1">
    <source>
        <dbReference type="EMBL" id="GBE89892.1"/>
    </source>
</evidence>
<dbReference type="OrthoDB" id="2749112at2759"/>
<sequence length="186" mass="21192">MVDIAELSVCQATDLILELGQPWWSSCPDEIPGFSGDEGRVMQVHGQYSVSILFFGPALFAQPGRWGERWGERWERVLHSLSVVRSLHGKMSTYPHRQSIYEIYNGEEYVSMLPPMTSEEDLLQDDFMNSPGSSPISPSGRRLESYDLDRRGRKQNPVLRVVSLLVQNVRRHLRKLGGSWKGTRTS</sequence>
<name>A0A401H658_9APHY</name>
<accession>A0A401H658</accession>
<reference evidence="1 2" key="1">
    <citation type="journal article" date="2018" name="Sci. Rep.">
        <title>Genome sequence of the cauliflower mushroom Sparassis crispa (Hanabiratake) and its association with beneficial usage.</title>
        <authorList>
            <person name="Kiyama R."/>
            <person name="Furutani Y."/>
            <person name="Kawaguchi K."/>
            <person name="Nakanishi T."/>
        </authorList>
    </citation>
    <scope>NUCLEOTIDE SEQUENCE [LARGE SCALE GENOMIC DNA]</scope>
</reference>
<evidence type="ECO:0000313" key="2">
    <source>
        <dbReference type="Proteomes" id="UP000287166"/>
    </source>
</evidence>
<organism evidence="1 2">
    <name type="scientific">Sparassis crispa</name>
    <dbReference type="NCBI Taxonomy" id="139825"/>
    <lineage>
        <taxon>Eukaryota</taxon>
        <taxon>Fungi</taxon>
        <taxon>Dikarya</taxon>
        <taxon>Basidiomycota</taxon>
        <taxon>Agaricomycotina</taxon>
        <taxon>Agaricomycetes</taxon>
        <taxon>Polyporales</taxon>
        <taxon>Sparassidaceae</taxon>
        <taxon>Sparassis</taxon>
    </lineage>
</organism>
<dbReference type="Proteomes" id="UP000287166">
    <property type="component" value="Unassembled WGS sequence"/>
</dbReference>
<dbReference type="AlphaFoldDB" id="A0A401H658"/>
<dbReference type="RefSeq" id="XP_027620805.1">
    <property type="nucleotide sequence ID" value="XM_027765004.1"/>
</dbReference>
<protein>
    <submittedName>
        <fullName evidence="1">Uncharacterized protein</fullName>
    </submittedName>
</protein>
<dbReference type="EMBL" id="BFAD01000017">
    <property type="protein sequence ID" value="GBE89892.1"/>
    <property type="molecule type" value="Genomic_DNA"/>
</dbReference>
<gene>
    <name evidence="1" type="ORF">SCP_1702180</name>
</gene>
<dbReference type="InParanoid" id="A0A401H658"/>
<dbReference type="GeneID" id="38786809"/>
<proteinExistence type="predicted"/>
<comment type="caution">
    <text evidence="1">The sequence shown here is derived from an EMBL/GenBank/DDBJ whole genome shotgun (WGS) entry which is preliminary data.</text>
</comment>
<keyword evidence="2" id="KW-1185">Reference proteome</keyword>